<keyword evidence="2" id="KW-1185">Reference proteome</keyword>
<evidence type="ECO:0000313" key="1">
    <source>
        <dbReference type="EMBL" id="MBB3104093.1"/>
    </source>
</evidence>
<name>A0A839T8X6_AZOMA</name>
<protein>
    <submittedName>
        <fullName evidence="1">Uncharacterized protein</fullName>
    </submittedName>
</protein>
<dbReference type="EMBL" id="JACHXI010000012">
    <property type="protein sequence ID" value="MBB3104093.1"/>
    <property type="molecule type" value="Genomic_DNA"/>
</dbReference>
<gene>
    <name evidence="1" type="ORF">FHR87_002505</name>
</gene>
<sequence length="42" mass="4732">MAYELGRVLGMSIKLCIASITKHYTTTIGTNLYLVQDRSQKL</sequence>
<organism evidence="1 2">
    <name type="scientific">Azomonas macrocytogenes</name>
    <name type="common">Azotobacter macrocytogenes</name>
    <dbReference type="NCBI Taxonomy" id="69962"/>
    <lineage>
        <taxon>Bacteria</taxon>
        <taxon>Pseudomonadati</taxon>
        <taxon>Pseudomonadota</taxon>
        <taxon>Gammaproteobacteria</taxon>
        <taxon>Pseudomonadales</taxon>
        <taxon>Pseudomonadaceae</taxon>
        <taxon>Azomonas</taxon>
    </lineage>
</organism>
<evidence type="ECO:0000313" key="2">
    <source>
        <dbReference type="Proteomes" id="UP000549250"/>
    </source>
</evidence>
<dbReference type="Proteomes" id="UP000549250">
    <property type="component" value="Unassembled WGS sequence"/>
</dbReference>
<dbReference type="AlphaFoldDB" id="A0A839T8X6"/>
<comment type="caution">
    <text evidence="1">The sequence shown here is derived from an EMBL/GenBank/DDBJ whole genome shotgun (WGS) entry which is preliminary data.</text>
</comment>
<reference evidence="1 2" key="1">
    <citation type="submission" date="2020-08" db="EMBL/GenBank/DDBJ databases">
        <title>Genomic Encyclopedia of Type Strains, Phase III (KMG-III): the genomes of soil and plant-associated and newly described type strains.</title>
        <authorList>
            <person name="Whitman W."/>
        </authorList>
    </citation>
    <scope>NUCLEOTIDE SEQUENCE [LARGE SCALE GENOMIC DNA]</scope>
    <source>
        <strain evidence="1 2">CECT 4462</strain>
    </source>
</reference>
<proteinExistence type="predicted"/>
<accession>A0A839T8X6</accession>